<dbReference type="Pfam" id="PF02782">
    <property type="entry name" value="FGGY_C"/>
    <property type="match status" value="1"/>
</dbReference>
<accession>A0AA35RDR5</accession>
<comment type="function">
    <text evidence="4">Phosphorylates D-xylulose to produce D-xylulose 5-phosphate, a molecule that may play an important role in the regulation of glucose metabolism and lipogenesis.</text>
</comment>
<evidence type="ECO:0000313" key="8">
    <source>
        <dbReference type="Proteomes" id="UP001174909"/>
    </source>
</evidence>
<keyword evidence="2 4" id="KW-0808">Transferase</keyword>
<dbReference type="Pfam" id="PF00370">
    <property type="entry name" value="FGGY_N"/>
    <property type="match status" value="1"/>
</dbReference>
<comment type="catalytic activity">
    <reaction evidence="4">
        <text>D-xylulose + ATP = D-xylulose 5-phosphate + ADP + H(+)</text>
        <dbReference type="Rhea" id="RHEA:10964"/>
        <dbReference type="ChEBI" id="CHEBI:15378"/>
        <dbReference type="ChEBI" id="CHEBI:17140"/>
        <dbReference type="ChEBI" id="CHEBI:30616"/>
        <dbReference type="ChEBI" id="CHEBI:57737"/>
        <dbReference type="ChEBI" id="CHEBI:456216"/>
        <dbReference type="EC" id="2.7.1.17"/>
    </reaction>
</comment>
<evidence type="ECO:0000313" key="7">
    <source>
        <dbReference type="EMBL" id="CAI8008481.1"/>
    </source>
</evidence>
<keyword evidence="4" id="KW-0067">ATP-binding</keyword>
<protein>
    <recommendedName>
        <fullName evidence="4">Xylulose kinase</fullName>
        <ecNumber evidence="4">2.7.1.17</ecNumber>
    </recommendedName>
</protein>
<dbReference type="CDD" id="cd07776">
    <property type="entry name" value="ASKHA_NBD_FGGY_SpXK-like"/>
    <property type="match status" value="1"/>
</dbReference>
<dbReference type="Proteomes" id="UP001174909">
    <property type="component" value="Unassembled WGS sequence"/>
</dbReference>
<dbReference type="PANTHER" id="PTHR10196">
    <property type="entry name" value="SUGAR KINASE"/>
    <property type="match status" value="1"/>
</dbReference>
<dbReference type="GO" id="GO:0005524">
    <property type="term" value="F:ATP binding"/>
    <property type="evidence" value="ECO:0007669"/>
    <property type="project" value="UniProtKB-KW"/>
</dbReference>
<dbReference type="InterPro" id="IPR042024">
    <property type="entry name" value="D-XK_euk"/>
</dbReference>
<evidence type="ECO:0000256" key="2">
    <source>
        <dbReference type="ARBA" id="ARBA00022679"/>
    </source>
</evidence>
<reference evidence="7" key="1">
    <citation type="submission" date="2023-03" db="EMBL/GenBank/DDBJ databases">
        <authorList>
            <person name="Steffen K."/>
            <person name="Cardenas P."/>
        </authorList>
    </citation>
    <scope>NUCLEOTIDE SEQUENCE</scope>
</reference>
<keyword evidence="4" id="KW-0859">Xylose metabolism</keyword>
<dbReference type="SUPFAM" id="SSF53067">
    <property type="entry name" value="Actin-like ATPase domain"/>
    <property type="match status" value="2"/>
</dbReference>
<dbReference type="GO" id="GO:0042732">
    <property type="term" value="P:D-xylose metabolic process"/>
    <property type="evidence" value="ECO:0007669"/>
    <property type="project" value="UniProtKB-UniRule"/>
</dbReference>
<evidence type="ECO:0000259" key="6">
    <source>
        <dbReference type="Pfam" id="PF02782"/>
    </source>
</evidence>
<evidence type="ECO:0000256" key="1">
    <source>
        <dbReference type="ARBA" id="ARBA00009156"/>
    </source>
</evidence>
<dbReference type="AlphaFoldDB" id="A0AA35RDR5"/>
<feature type="domain" description="Carbohydrate kinase FGGY N-terminal" evidence="5">
    <location>
        <begin position="137"/>
        <end position="298"/>
    </location>
</feature>
<name>A0AA35RDR5_GEOBA</name>
<keyword evidence="4" id="KW-0547">Nucleotide-binding</keyword>
<dbReference type="PANTHER" id="PTHR10196:SF57">
    <property type="entry name" value="XYLULOSE KINASE"/>
    <property type="match status" value="1"/>
</dbReference>
<feature type="non-terminal residue" evidence="7">
    <location>
        <position position="539"/>
    </location>
</feature>
<evidence type="ECO:0000256" key="3">
    <source>
        <dbReference type="ARBA" id="ARBA00022777"/>
    </source>
</evidence>
<dbReference type="InterPro" id="IPR018484">
    <property type="entry name" value="FGGY_N"/>
</dbReference>
<dbReference type="EMBL" id="CASHTH010000850">
    <property type="protein sequence ID" value="CAI8008481.1"/>
    <property type="molecule type" value="Genomic_DNA"/>
</dbReference>
<dbReference type="GO" id="GO:0005997">
    <property type="term" value="P:xylulose metabolic process"/>
    <property type="evidence" value="ECO:0007669"/>
    <property type="project" value="UniProtKB-UniRule"/>
</dbReference>
<comment type="similarity">
    <text evidence="1 4">Belongs to the FGGY kinase family.</text>
</comment>
<proteinExistence type="inferred from homology"/>
<evidence type="ECO:0000259" key="5">
    <source>
        <dbReference type="Pfam" id="PF00370"/>
    </source>
</evidence>
<dbReference type="GO" id="GO:0004856">
    <property type="term" value="F:D-xylulokinase activity"/>
    <property type="evidence" value="ECO:0007669"/>
    <property type="project" value="UniProtKB-UniRule"/>
</dbReference>
<keyword evidence="8" id="KW-1185">Reference proteome</keyword>
<dbReference type="InterPro" id="IPR018485">
    <property type="entry name" value="FGGY_C"/>
</dbReference>
<keyword evidence="4" id="KW-0119">Carbohydrate metabolism</keyword>
<gene>
    <name evidence="7" type="ORF">GBAR_LOCUS5807</name>
</gene>
<dbReference type="GO" id="GO:0005829">
    <property type="term" value="C:cytosol"/>
    <property type="evidence" value="ECO:0007669"/>
    <property type="project" value="TreeGrafter"/>
</dbReference>
<dbReference type="FunFam" id="3.30.420.40:FF:000118">
    <property type="entry name" value="Xylulose kinase 2"/>
    <property type="match status" value="1"/>
</dbReference>
<dbReference type="InterPro" id="IPR000577">
    <property type="entry name" value="Carb_kinase_FGGY"/>
</dbReference>
<comment type="caution">
    <text evidence="7">The sequence shown here is derived from an EMBL/GenBank/DDBJ whole genome shotgun (WGS) entry which is preliminary data.</text>
</comment>
<evidence type="ECO:0000256" key="4">
    <source>
        <dbReference type="RuleBase" id="RU367058"/>
    </source>
</evidence>
<dbReference type="InterPro" id="IPR043129">
    <property type="entry name" value="ATPase_NBD"/>
</dbReference>
<sequence>MEAKVEVKKPALPLYVGLDLSTQQLKVVSVDERLRVTHEFHVVLDELQEFGTVGGVLESEDGVTVTSPTLLWVKAVDVLLSKMQEEGFPFCRVVSLSGSGQQHGSVYWREGAGEILTHLQPSLSLHEQLQDSFSLDQSPVWKDSSTSQQCRELEEALGGPLSLAHVTGSRAYERFTGNQIAKIFQRKEGVEAYKEFDSTERISLVSSFLASLFLGRYASIDYSDGSGMNLLDIAHKKWSSKALEACAPGFDLEARLGDPVTSSSVLGPISPYYVDKFGFSSSCQVVAFTGDNPSSLAGTRLSAGDVTISLGTSDTVTFWTSSAQPQLMGHVFVNPVDDSAFMAMLCYKNGSKTRELFRDRHTNNNSWKEFNHLLDETEAGNSGNIGIYFAEPEITPTAGTGEYRWDRSGAPITEFPPEVELRALVEGQFMAKWVHAQRLGHTITASSRILATGGASGNTAILQIIADIFNADVYVQEETANSASLGAAYRAKHALMPAGTQFAEAVQDAPEFTKALSPRPHLHFQVYQPLCKRYAMLES</sequence>
<organism evidence="7 8">
    <name type="scientific">Geodia barretti</name>
    <name type="common">Barrett's horny sponge</name>
    <dbReference type="NCBI Taxonomy" id="519541"/>
    <lineage>
        <taxon>Eukaryota</taxon>
        <taxon>Metazoa</taxon>
        <taxon>Porifera</taxon>
        <taxon>Demospongiae</taxon>
        <taxon>Heteroscleromorpha</taxon>
        <taxon>Tetractinellida</taxon>
        <taxon>Astrophorina</taxon>
        <taxon>Geodiidae</taxon>
        <taxon>Geodia</taxon>
    </lineage>
</organism>
<dbReference type="Gene3D" id="3.30.420.40">
    <property type="match status" value="2"/>
</dbReference>
<keyword evidence="3 4" id="KW-0418">Kinase</keyword>
<feature type="domain" description="Carbohydrate kinase FGGY C-terminal" evidence="6">
    <location>
        <begin position="307"/>
        <end position="494"/>
    </location>
</feature>
<dbReference type="PIRSF" id="PIRSF000538">
    <property type="entry name" value="GlpK"/>
    <property type="match status" value="1"/>
</dbReference>
<dbReference type="EC" id="2.7.1.17" evidence="4"/>